<evidence type="ECO:0000256" key="1">
    <source>
        <dbReference type="SAM" id="MobiDB-lite"/>
    </source>
</evidence>
<proteinExistence type="predicted"/>
<dbReference type="Proteomes" id="UP000654075">
    <property type="component" value="Unassembled WGS sequence"/>
</dbReference>
<organism evidence="2 3">
    <name type="scientific">Polarella glacialis</name>
    <name type="common">Dinoflagellate</name>
    <dbReference type="NCBI Taxonomy" id="89957"/>
    <lineage>
        <taxon>Eukaryota</taxon>
        <taxon>Sar</taxon>
        <taxon>Alveolata</taxon>
        <taxon>Dinophyceae</taxon>
        <taxon>Suessiales</taxon>
        <taxon>Suessiaceae</taxon>
        <taxon>Polarella</taxon>
    </lineage>
</organism>
<keyword evidence="3" id="KW-1185">Reference proteome</keyword>
<dbReference type="EMBL" id="CAJNNV010002452">
    <property type="protein sequence ID" value="CAE8587203.1"/>
    <property type="molecule type" value="Genomic_DNA"/>
</dbReference>
<name>A0A813DK33_POLGL</name>
<reference evidence="2" key="1">
    <citation type="submission" date="2021-02" db="EMBL/GenBank/DDBJ databases">
        <authorList>
            <person name="Dougan E. K."/>
            <person name="Rhodes N."/>
            <person name="Thang M."/>
            <person name="Chan C."/>
        </authorList>
    </citation>
    <scope>NUCLEOTIDE SEQUENCE</scope>
</reference>
<sequence>MDLRSQESCTGSKTLKALGCLTRMQSGSMSTNLPQYVVGKDSDRMWSSFPSVDTKAWMSGSSRIAMAKSSTWEEIIMRSPLSHARQKAPSQGHIPEVRDARA</sequence>
<evidence type="ECO:0000313" key="3">
    <source>
        <dbReference type="Proteomes" id="UP000654075"/>
    </source>
</evidence>
<comment type="caution">
    <text evidence="2">The sequence shown here is derived from an EMBL/GenBank/DDBJ whole genome shotgun (WGS) entry which is preliminary data.</text>
</comment>
<accession>A0A813DK33</accession>
<dbReference type="AlphaFoldDB" id="A0A813DK33"/>
<gene>
    <name evidence="2" type="ORF">PGLA1383_LOCUS6044</name>
</gene>
<feature type="region of interest" description="Disordered" evidence="1">
    <location>
        <begin position="80"/>
        <end position="102"/>
    </location>
</feature>
<protein>
    <submittedName>
        <fullName evidence="2">Uncharacterized protein</fullName>
    </submittedName>
</protein>
<evidence type="ECO:0000313" key="2">
    <source>
        <dbReference type="EMBL" id="CAE8587203.1"/>
    </source>
</evidence>